<dbReference type="Pfam" id="PF00892">
    <property type="entry name" value="EamA"/>
    <property type="match status" value="2"/>
</dbReference>
<evidence type="ECO:0000256" key="1">
    <source>
        <dbReference type="SAM" id="Phobius"/>
    </source>
</evidence>
<dbReference type="PANTHER" id="PTHR22911">
    <property type="entry name" value="ACYL-MALONYL CONDENSING ENZYME-RELATED"/>
    <property type="match status" value="1"/>
</dbReference>
<proteinExistence type="predicted"/>
<dbReference type="InterPro" id="IPR000620">
    <property type="entry name" value="EamA_dom"/>
</dbReference>
<feature type="transmembrane region" description="Helical" evidence="1">
    <location>
        <begin position="128"/>
        <end position="147"/>
    </location>
</feature>
<dbReference type="GO" id="GO:0016020">
    <property type="term" value="C:membrane"/>
    <property type="evidence" value="ECO:0007669"/>
    <property type="project" value="InterPro"/>
</dbReference>
<keyword evidence="1" id="KW-1133">Transmembrane helix</keyword>
<feature type="transmembrane region" description="Helical" evidence="1">
    <location>
        <begin position="271"/>
        <end position="290"/>
    </location>
</feature>
<dbReference type="Proteomes" id="UP000282321">
    <property type="component" value="Unassembled WGS sequence"/>
</dbReference>
<organism evidence="3 4">
    <name type="scientific">candidate division TA06 bacterium</name>
    <dbReference type="NCBI Taxonomy" id="2250710"/>
    <lineage>
        <taxon>Bacteria</taxon>
        <taxon>Bacteria division TA06</taxon>
    </lineage>
</organism>
<keyword evidence="1" id="KW-0812">Transmembrane</keyword>
<evidence type="ECO:0000313" key="4">
    <source>
        <dbReference type="Proteomes" id="UP000282321"/>
    </source>
</evidence>
<feature type="transmembrane region" description="Helical" evidence="1">
    <location>
        <begin position="34"/>
        <end position="55"/>
    </location>
</feature>
<gene>
    <name evidence="3" type="ORF">DRP44_05090</name>
</gene>
<reference evidence="3 4" key="1">
    <citation type="submission" date="2018-06" db="EMBL/GenBank/DDBJ databases">
        <title>Extensive metabolic versatility and redundancy in microbially diverse, dynamic hydrothermal sediments.</title>
        <authorList>
            <person name="Dombrowski N."/>
            <person name="Teske A."/>
            <person name="Baker B.J."/>
        </authorList>
    </citation>
    <scope>NUCLEOTIDE SEQUENCE [LARGE SCALE GENOMIC DNA]</scope>
    <source>
        <strain evidence="3">B35_G9</strain>
    </source>
</reference>
<sequence length="291" mass="33070">MKRQNKAYILAVLSVLMWATVASAFKIALKYVNYMQLLLYASLTATLVTFVILLLQKKLSLLKSLTFRELRYSVLMGFINPFLYYMVLFKSYSLLPAQEAMSLNYSWPVMLVIFSAVFLKQKIDIKKILAITISFFGVIVIATKGNISSLHFSNSLGDILALSSSLIWAGFWILNLKDKRDETVKLFFSFLSGFVFILILNLITKNFVLISGKALIANIYVGLFEMGVTFVVWLYALKLSETTAQISNFIYFTPFLSLFIIALVIKEHIYFSTIVGLSLVIGGIVIQKYWH</sequence>
<keyword evidence="1" id="KW-0472">Membrane</keyword>
<protein>
    <submittedName>
        <fullName evidence="3">EamA/RhaT family transporter</fullName>
    </submittedName>
</protein>
<comment type="caution">
    <text evidence="3">The sequence shown here is derived from an EMBL/GenBank/DDBJ whole genome shotgun (WGS) entry which is preliminary data.</text>
</comment>
<feature type="domain" description="EamA" evidence="2">
    <location>
        <begin position="6"/>
        <end position="142"/>
    </location>
</feature>
<dbReference type="InterPro" id="IPR037185">
    <property type="entry name" value="EmrE-like"/>
</dbReference>
<dbReference type="AlphaFoldDB" id="A0A660S947"/>
<feature type="transmembrane region" description="Helical" evidence="1">
    <location>
        <begin position="101"/>
        <end position="119"/>
    </location>
</feature>
<feature type="transmembrane region" description="Helical" evidence="1">
    <location>
        <begin position="75"/>
        <end position="95"/>
    </location>
</feature>
<dbReference type="EMBL" id="QNBC01000061">
    <property type="protein sequence ID" value="RKX65977.1"/>
    <property type="molecule type" value="Genomic_DNA"/>
</dbReference>
<accession>A0A660S947</accession>
<feature type="domain" description="EamA" evidence="2">
    <location>
        <begin position="156"/>
        <end position="286"/>
    </location>
</feature>
<dbReference type="SUPFAM" id="SSF103481">
    <property type="entry name" value="Multidrug resistance efflux transporter EmrE"/>
    <property type="match status" value="2"/>
</dbReference>
<name>A0A660S947_UNCT6</name>
<feature type="transmembrane region" description="Helical" evidence="1">
    <location>
        <begin position="249"/>
        <end position="265"/>
    </location>
</feature>
<feature type="transmembrane region" description="Helical" evidence="1">
    <location>
        <begin position="215"/>
        <end position="237"/>
    </location>
</feature>
<evidence type="ECO:0000313" key="3">
    <source>
        <dbReference type="EMBL" id="RKX65977.1"/>
    </source>
</evidence>
<dbReference type="PANTHER" id="PTHR22911:SF137">
    <property type="entry name" value="SOLUTE CARRIER FAMILY 35 MEMBER G2-RELATED"/>
    <property type="match status" value="1"/>
</dbReference>
<feature type="transmembrane region" description="Helical" evidence="1">
    <location>
        <begin position="159"/>
        <end position="176"/>
    </location>
</feature>
<feature type="transmembrane region" description="Helical" evidence="1">
    <location>
        <begin position="183"/>
        <end position="203"/>
    </location>
</feature>
<evidence type="ECO:0000259" key="2">
    <source>
        <dbReference type="Pfam" id="PF00892"/>
    </source>
</evidence>